<keyword evidence="4" id="KW-1185">Reference proteome</keyword>
<name>A0ABR6LA30_9HYPH</name>
<dbReference type="SUPFAM" id="SSF52833">
    <property type="entry name" value="Thioredoxin-like"/>
    <property type="match status" value="1"/>
</dbReference>
<proteinExistence type="inferred from homology"/>
<keyword evidence="2" id="KW-0812">Transmembrane</keyword>
<feature type="transmembrane region" description="Helical" evidence="2">
    <location>
        <begin position="6"/>
        <end position="25"/>
    </location>
</feature>
<protein>
    <submittedName>
        <fullName evidence="3">Cytochrome oxidase Cu insertion factor (SCO1/SenC/PrrC family)</fullName>
    </submittedName>
</protein>
<dbReference type="Pfam" id="PF02630">
    <property type="entry name" value="SCO1-SenC"/>
    <property type="match status" value="1"/>
</dbReference>
<comment type="caution">
    <text evidence="3">The sequence shown here is derived from an EMBL/GenBank/DDBJ whole genome shotgun (WGS) entry which is preliminary data.</text>
</comment>
<dbReference type="InterPro" id="IPR036249">
    <property type="entry name" value="Thioredoxin-like_sf"/>
</dbReference>
<dbReference type="Gene3D" id="3.40.30.10">
    <property type="entry name" value="Glutaredoxin"/>
    <property type="match status" value="1"/>
</dbReference>
<sequence>MNKAKIFRIATWSAVAVAAGILIGLKGILPNAELQEHVSTGTARVGGPFDLTSQTGEKFNNARLAGKPYLVFFGFTNCPAFARPRSTS</sequence>
<evidence type="ECO:0000313" key="3">
    <source>
        <dbReference type="EMBL" id="MBB4653496.1"/>
    </source>
</evidence>
<reference evidence="3 4" key="1">
    <citation type="submission" date="2020-08" db="EMBL/GenBank/DDBJ databases">
        <title>Genomic Encyclopedia of Type Strains, Phase IV (KMG-IV): sequencing the most valuable type-strain genomes for metagenomic binning, comparative biology and taxonomic classification.</title>
        <authorList>
            <person name="Goeker M."/>
        </authorList>
    </citation>
    <scope>NUCLEOTIDE SEQUENCE [LARGE SCALE GENOMIC DNA]</scope>
    <source>
        <strain evidence="3 4">DSM 7050</strain>
    </source>
</reference>
<dbReference type="Proteomes" id="UP000539538">
    <property type="component" value="Unassembled WGS sequence"/>
</dbReference>
<accession>A0ABR6LA30</accession>
<gene>
    <name evidence="3" type="ORF">GGQ99_005293</name>
</gene>
<comment type="similarity">
    <text evidence="1">Belongs to the SCO1/2 family.</text>
</comment>
<dbReference type="PANTHER" id="PTHR12151:SF25">
    <property type="entry name" value="LINALOOL DEHYDRATASE_ISOMERASE DOMAIN-CONTAINING PROTEIN"/>
    <property type="match status" value="1"/>
</dbReference>
<evidence type="ECO:0000256" key="1">
    <source>
        <dbReference type="ARBA" id="ARBA00010996"/>
    </source>
</evidence>
<evidence type="ECO:0000313" key="4">
    <source>
        <dbReference type="Proteomes" id="UP000539538"/>
    </source>
</evidence>
<evidence type="ECO:0000256" key="2">
    <source>
        <dbReference type="SAM" id="Phobius"/>
    </source>
</evidence>
<dbReference type="InterPro" id="IPR003782">
    <property type="entry name" value="SCO1/SenC"/>
</dbReference>
<dbReference type="EMBL" id="JACHOT010000021">
    <property type="protein sequence ID" value="MBB4653496.1"/>
    <property type="molecule type" value="Genomic_DNA"/>
</dbReference>
<dbReference type="PANTHER" id="PTHR12151">
    <property type="entry name" value="ELECTRON TRANSPORT PROTIN SCO1/SENC FAMILY MEMBER"/>
    <property type="match status" value="1"/>
</dbReference>
<keyword evidence="2" id="KW-1133">Transmembrane helix</keyword>
<organism evidence="3 4">
    <name type="scientific">Aminobacter niigataensis</name>
    <dbReference type="NCBI Taxonomy" id="83265"/>
    <lineage>
        <taxon>Bacteria</taxon>
        <taxon>Pseudomonadati</taxon>
        <taxon>Pseudomonadota</taxon>
        <taxon>Alphaproteobacteria</taxon>
        <taxon>Hyphomicrobiales</taxon>
        <taxon>Phyllobacteriaceae</taxon>
        <taxon>Aminobacter</taxon>
    </lineage>
</organism>
<keyword evidence="2" id="KW-0472">Membrane</keyword>